<dbReference type="InterPro" id="IPR001789">
    <property type="entry name" value="Sig_transdc_resp-reg_receiver"/>
</dbReference>
<dbReference type="PANTHER" id="PTHR45339">
    <property type="entry name" value="HYBRID SIGNAL TRANSDUCTION HISTIDINE KINASE J"/>
    <property type="match status" value="1"/>
</dbReference>
<evidence type="ECO:0000256" key="2">
    <source>
        <dbReference type="ARBA" id="ARBA00012438"/>
    </source>
</evidence>
<dbReference type="SMART" id="SM00448">
    <property type="entry name" value="REC"/>
    <property type="match status" value="1"/>
</dbReference>
<keyword evidence="6" id="KW-0418">Kinase</keyword>
<dbReference type="Pfam" id="PF02518">
    <property type="entry name" value="HATPase_c"/>
    <property type="match status" value="1"/>
</dbReference>
<dbReference type="InterPro" id="IPR013655">
    <property type="entry name" value="PAS_fold_3"/>
</dbReference>
<protein>
    <recommendedName>
        <fullName evidence="10">Sensory/regulatory protein RpfC</fullName>
        <ecNumber evidence="2">2.7.13.3</ecNumber>
    </recommendedName>
</protein>
<name>A0A4R4A5A8_MARGR</name>
<comment type="subunit">
    <text evidence="9">At low DSF concentrations, interacts with RpfF.</text>
</comment>
<dbReference type="Pfam" id="PF13426">
    <property type="entry name" value="PAS_9"/>
    <property type="match status" value="1"/>
</dbReference>
<keyword evidence="5" id="KW-0547">Nucleotide-binding</keyword>
<feature type="domain" description="PAS" evidence="16">
    <location>
        <begin position="269"/>
        <end position="313"/>
    </location>
</feature>
<proteinExistence type="predicted"/>
<dbReference type="FunFam" id="1.10.287.130:FF:000002">
    <property type="entry name" value="Two-component osmosensing histidine kinase"/>
    <property type="match status" value="1"/>
</dbReference>
<evidence type="ECO:0000256" key="7">
    <source>
        <dbReference type="ARBA" id="ARBA00022840"/>
    </source>
</evidence>
<keyword evidence="13" id="KW-0175">Coiled coil</keyword>
<dbReference type="InterPro" id="IPR035965">
    <property type="entry name" value="PAS-like_dom_sf"/>
</dbReference>
<dbReference type="InterPro" id="IPR036097">
    <property type="entry name" value="HisK_dim/P_sf"/>
</dbReference>
<evidence type="ECO:0000259" key="18">
    <source>
        <dbReference type="PROSITE" id="PS50894"/>
    </source>
</evidence>
<dbReference type="SMART" id="SM00086">
    <property type="entry name" value="PAC"/>
    <property type="match status" value="3"/>
</dbReference>
<organism evidence="19 20">
    <name type="scientific">Marichromatium gracile</name>
    <name type="common">Chromatium gracile</name>
    <dbReference type="NCBI Taxonomy" id="1048"/>
    <lineage>
        <taxon>Bacteria</taxon>
        <taxon>Pseudomonadati</taxon>
        <taxon>Pseudomonadota</taxon>
        <taxon>Gammaproteobacteria</taxon>
        <taxon>Chromatiales</taxon>
        <taxon>Chromatiaceae</taxon>
        <taxon>Marichromatium</taxon>
    </lineage>
</organism>
<dbReference type="CDD" id="cd00130">
    <property type="entry name" value="PAS"/>
    <property type="match status" value="3"/>
</dbReference>
<feature type="modified residue" description="4-aspartylphosphate" evidence="12">
    <location>
        <position position="729"/>
    </location>
</feature>
<dbReference type="PROSITE" id="PS50109">
    <property type="entry name" value="HIS_KIN"/>
    <property type="match status" value="1"/>
</dbReference>
<dbReference type="InterPro" id="IPR003594">
    <property type="entry name" value="HATPase_dom"/>
</dbReference>
<dbReference type="PROSITE" id="PS50110">
    <property type="entry name" value="RESPONSE_REGULATORY"/>
    <property type="match status" value="1"/>
</dbReference>
<evidence type="ECO:0000259" key="17">
    <source>
        <dbReference type="PROSITE" id="PS50113"/>
    </source>
</evidence>
<feature type="domain" description="PAS" evidence="16">
    <location>
        <begin position="18"/>
        <end position="88"/>
    </location>
</feature>
<dbReference type="Pfam" id="PF08448">
    <property type="entry name" value="PAS_4"/>
    <property type="match status" value="1"/>
</dbReference>
<dbReference type="InterPro" id="IPR008207">
    <property type="entry name" value="Sig_transdc_His_kin_Hpt_dom"/>
</dbReference>
<dbReference type="AlphaFoldDB" id="A0A4R4A5A8"/>
<dbReference type="SUPFAM" id="SSF47384">
    <property type="entry name" value="Homodimeric domain of signal transducing histidine kinase"/>
    <property type="match status" value="1"/>
</dbReference>
<evidence type="ECO:0000256" key="6">
    <source>
        <dbReference type="ARBA" id="ARBA00022777"/>
    </source>
</evidence>
<dbReference type="GO" id="GO:0005886">
    <property type="term" value="C:plasma membrane"/>
    <property type="evidence" value="ECO:0007669"/>
    <property type="project" value="UniProtKB-SubCell"/>
</dbReference>
<evidence type="ECO:0000256" key="3">
    <source>
        <dbReference type="ARBA" id="ARBA00022553"/>
    </source>
</evidence>
<dbReference type="SMART" id="SM00073">
    <property type="entry name" value="HPT"/>
    <property type="match status" value="1"/>
</dbReference>
<dbReference type="SMART" id="SM00387">
    <property type="entry name" value="HATPase_c"/>
    <property type="match status" value="1"/>
</dbReference>
<dbReference type="Gene3D" id="1.20.120.160">
    <property type="entry name" value="HPT domain"/>
    <property type="match status" value="1"/>
</dbReference>
<evidence type="ECO:0000259" key="15">
    <source>
        <dbReference type="PROSITE" id="PS50110"/>
    </source>
</evidence>
<dbReference type="CDD" id="cd00082">
    <property type="entry name" value="HisKA"/>
    <property type="match status" value="1"/>
</dbReference>
<dbReference type="Gene3D" id="3.40.50.2300">
    <property type="match status" value="1"/>
</dbReference>
<dbReference type="FunFam" id="3.30.565.10:FF:000010">
    <property type="entry name" value="Sensor histidine kinase RcsC"/>
    <property type="match status" value="1"/>
</dbReference>
<dbReference type="InterPro" id="IPR004358">
    <property type="entry name" value="Sig_transdc_His_kin-like_C"/>
</dbReference>
<evidence type="ECO:0000256" key="11">
    <source>
        <dbReference type="PROSITE-ProRule" id="PRU00110"/>
    </source>
</evidence>
<evidence type="ECO:0000256" key="10">
    <source>
        <dbReference type="ARBA" id="ARBA00068150"/>
    </source>
</evidence>
<dbReference type="InterPro" id="IPR005467">
    <property type="entry name" value="His_kinase_dom"/>
</dbReference>
<accession>A0A4R4A5A8</accession>
<dbReference type="InterPro" id="IPR001610">
    <property type="entry name" value="PAC"/>
</dbReference>
<comment type="catalytic activity">
    <reaction evidence="1">
        <text>ATP + protein L-histidine = ADP + protein N-phospho-L-histidine.</text>
        <dbReference type="EC" id="2.7.13.3"/>
    </reaction>
</comment>
<dbReference type="Pfam" id="PF01627">
    <property type="entry name" value="Hpt"/>
    <property type="match status" value="1"/>
</dbReference>
<feature type="domain" description="PAC" evidence="17">
    <location>
        <begin position="91"/>
        <end position="144"/>
    </location>
</feature>
<feature type="domain" description="PAC" evidence="17">
    <location>
        <begin position="221"/>
        <end position="272"/>
    </location>
</feature>
<dbReference type="InterPro" id="IPR000700">
    <property type="entry name" value="PAS-assoc_C"/>
</dbReference>
<sequence>MAWLFRLGERGAGKAANAEAFFENLVRQLPDPTWVKDLDGRYLYCNPAFEQHFGIAAEQVIGCTEADLFPPSFAAALGEQAAAVLGDGGESRRDQRLERPGGGESRWFEISCAPLCDEQGRRFALLGSARDVTERRRAAEAAWDTETRFHALFEQVEAISVQGYDRNRRVIYWNPASEVLYGYRPAEALGVKLEDLIIPDALRHYVISAVDSWVHGAPVPPAGEMTLRRADGSPAHVFSSHVMLRGPDGEPQMYCVDIDLSERKAAEEHIRKLSLAIEQSPESIAITDPDGTIEYVNEAFVHNSGYAREALIGANPRILQSGRTPRSTYRDLWATLARGEVWRGEFVNRRQDGSEYIEMAVIAPIRQPDGRITHYVAVKEDVTEKKRIAEELERYRDHLEELVAARTRQLSEARERAEEASRAKSAFLANMSHEIRSPMNAILGLTYLLGREMATPQQRATLAKIKGAANHLLSIINDILDVSKIEAGKLTLETHDFAIAELFNQVEALVQAQAAAKGLALDCEAEGLPAVLHGDSTRLRQALLNYLGNAIKFTHEGRILLRAEVLETRGRRLLIRFAVTDTGIGIEPADLKQLFQPFTQVDNSATRRYSGSGLGLAITRRLALMMGGQTGVESVSGKGSTFWFTAWLGQAENQDPIELGVPREEGDAAAHLSERHRGARVLLVEDNQVNQEVAAEILKDVGLEVDVADNGREAVTMARRVHYDLVLMDLQMPEMDGLEATRRLRRLPGWEERPIIAMTANAYDDDRRRCEAAGMNGHVSKPVDPQTLYATLLDWLSRTMTETPSAPPSGAVAAGAVVLEQGDEQVATGDVLERLAQLGHVDLSFALRSLHGKREVYTRLVGMYAEHHREDLAKLRRALQSGDRDQARRLAHALSGVAGTLGFVELQRLCRTLDVALRDETEIEILEVSLARAEVLQGQLLAAIATDPGRG</sequence>
<dbReference type="SUPFAM" id="SSF52172">
    <property type="entry name" value="CheY-like"/>
    <property type="match status" value="1"/>
</dbReference>
<evidence type="ECO:0000256" key="9">
    <source>
        <dbReference type="ARBA" id="ARBA00064003"/>
    </source>
</evidence>
<feature type="modified residue" description="Phosphohistidine" evidence="11">
    <location>
        <position position="892"/>
    </location>
</feature>
<dbReference type="SMART" id="SM00388">
    <property type="entry name" value="HisKA"/>
    <property type="match status" value="1"/>
</dbReference>
<feature type="coiled-coil region" evidence="13">
    <location>
        <begin position="382"/>
        <end position="430"/>
    </location>
</feature>
<dbReference type="Pfam" id="PF00072">
    <property type="entry name" value="Response_reg"/>
    <property type="match status" value="1"/>
</dbReference>
<gene>
    <name evidence="19" type="ORF">EDC29_11447</name>
</gene>
<dbReference type="EMBL" id="SMDC01000014">
    <property type="protein sequence ID" value="TCW33400.1"/>
    <property type="molecule type" value="Genomic_DNA"/>
</dbReference>
<dbReference type="Gene3D" id="3.30.450.20">
    <property type="entry name" value="PAS domain"/>
    <property type="match status" value="3"/>
</dbReference>
<dbReference type="Pfam" id="PF08447">
    <property type="entry name" value="PAS_3"/>
    <property type="match status" value="1"/>
</dbReference>
<dbReference type="InterPro" id="IPR003661">
    <property type="entry name" value="HisK_dim/P_dom"/>
</dbReference>
<keyword evidence="4" id="KW-0808">Transferase</keyword>
<evidence type="ECO:0000259" key="16">
    <source>
        <dbReference type="PROSITE" id="PS50112"/>
    </source>
</evidence>
<dbReference type="GO" id="GO:0000155">
    <property type="term" value="F:phosphorelay sensor kinase activity"/>
    <property type="evidence" value="ECO:0007669"/>
    <property type="project" value="InterPro"/>
</dbReference>
<evidence type="ECO:0000256" key="5">
    <source>
        <dbReference type="ARBA" id="ARBA00022741"/>
    </source>
</evidence>
<dbReference type="InterPro" id="IPR000014">
    <property type="entry name" value="PAS"/>
</dbReference>
<dbReference type="NCBIfam" id="TIGR00229">
    <property type="entry name" value="sensory_box"/>
    <property type="match status" value="3"/>
</dbReference>
<feature type="domain" description="HPt" evidence="18">
    <location>
        <begin position="853"/>
        <end position="943"/>
    </location>
</feature>
<dbReference type="SUPFAM" id="SSF55874">
    <property type="entry name" value="ATPase domain of HSP90 chaperone/DNA topoisomerase II/histidine kinase"/>
    <property type="match status" value="1"/>
</dbReference>
<dbReference type="InterPro" id="IPR013656">
    <property type="entry name" value="PAS_4"/>
</dbReference>
<dbReference type="PRINTS" id="PR00344">
    <property type="entry name" value="BCTRLSENSOR"/>
</dbReference>
<dbReference type="EC" id="2.7.13.3" evidence="2"/>
<dbReference type="PROSITE" id="PS50113">
    <property type="entry name" value="PAC"/>
    <property type="match status" value="3"/>
</dbReference>
<dbReference type="InterPro" id="IPR036890">
    <property type="entry name" value="HATPase_C_sf"/>
</dbReference>
<dbReference type="PANTHER" id="PTHR45339:SF3">
    <property type="entry name" value="HISTIDINE KINASE"/>
    <property type="match status" value="1"/>
</dbReference>
<evidence type="ECO:0000256" key="4">
    <source>
        <dbReference type="ARBA" id="ARBA00022679"/>
    </source>
</evidence>
<evidence type="ECO:0000256" key="12">
    <source>
        <dbReference type="PROSITE-ProRule" id="PRU00169"/>
    </source>
</evidence>
<evidence type="ECO:0000259" key="14">
    <source>
        <dbReference type="PROSITE" id="PS50109"/>
    </source>
</evidence>
<feature type="domain" description="PAC" evidence="17">
    <location>
        <begin position="342"/>
        <end position="394"/>
    </location>
</feature>
<dbReference type="RefSeq" id="WP_123140822.1">
    <property type="nucleotide sequence ID" value="NZ_NRRH01000005.1"/>
</dbReference>
<evidence type="ECO:0000313" key="19">
    <source>
        <dbReference type="EMBL" id="TCW33400.1"/>
    </source>
</evidence>
<evidence type="ECO:0000256" key="8">
    <source>
        <dbReference type="ARBA" id="ARBA00023012"/>
    </source>
</evidence>
<keyword evidence="3 12" id="KW-0597">Phosphoprotein</keyword>
<dbReference type="Proteomes" id="UP000295247">
    <property type="component" value="Unassembled WGS sequence"/>
</dbReference>
<dbReference type="CDD" id="cd17546">
    <property type="entry name" value="REC_hyHK_CKI1_RcsC-like"/>
    <property type="match status" value="1"/>
</dbReference>
<dbReference type="GO" id="GO:0005524">
    <property type="term" value="F:ATP binding"/>
    <property type="evidence" value="ECO:0007669"/>
    <property type="project" value="UniProtKB-KW"/>
</dbReference>
<comment type="caution">
    <text evidence="19">The sequence shown here is derived from an EMBL/GenBank/DDBJ whole genome shotgun (WGS) entry which is preliminary data.</text>
</comment>
<evidence type="ECO:0000256" key="13">
    <source>
        <dbReference type="SAM" id="Coils"/>
    </source>
</evidence>
<dbReference type="Pfam" id="PF00512">
    <property type="entry name" value="HisKA"/>
    <property type="match status" value="1"/>
</dbReference>
<dbReference type="PROSITE" id="PS50112">
    <property type="entry name" value="PAS"/>
    <property type="match status" value="3"/>
</dbReference>
<evidence type="ECO:0000256" key="1">
    <source>
        <dbReference type="ARBA" id="ARBA00000085"/>
    </source>
</evidence>
<dbReference type="PROSITE" id="PS50894">
    <property type="entry name" value="HPT"/>
    <property type="match status" value="1"/>
</dbReference>
<dbReference type="CDD" id="cd16922">
    <property type="entry name" value="HATPase_EvgS-ArcB-TorS-like"/>
    <property type="match status" value="1"/>
</dbReference>
<feature type="domain" description="Histidine kinase" evidence="14">
    <location>
        <begin position="430"/>
        <end position="650"/>
    </location>
</feature>
<dbReference type="InterPro" id="IPR011006">
    <property type="entry name" value="CheY-like_superfamily"/>
</dbReference>
<keyword evidence="7" id="KW-0067">ATP-binding</keyword>
<dbReference type="InterPro" id="IPR036641">
    <property type="entry name" value="HPT_dom_sf"/>
</dbReference>
<dbReference type="SUPFAM" id="SSF47226">
    <property type="entry name" value="Histidine-containing phosphotransfer domain, HPT domain"/>
    <property type="match status" value="1"/>
</dbReference>
<dbReference type="Gene3D" id="1.10.287.130">
    <property type="match status" value="1"/>
</dbReference>
<dbReference type="SUPFAM" id="SSF55785">
    <property type="entry name" value="PYP-like sensor domain (PAS domain)"/>
    <property type="match status" value="3"/>
</dbReference>
<feature type="domain" description="Response regulatory" evidence="15">
    <location>
        <begin position="680"/>
        <end position="796"/>
    </location>
</feature>
<reference evidence="19 20" key="1">
    <citation type="submission" date="2019-03" db="EMBL/GenBank/DDBJ databases">
        <title>Genomic Encyclopedia of Type Strains, Phase IV (KMG-IV): sequencing the most valuable type-strain genomes for metagenomic binning, comparative biology and taxonomic classification.</title>
        <authorList>
            <person name="Goeker M."/>
        </authorList>
    </citation>
    <scope>NUCLEOTIDE SEQUENCE [LARGE SCALE GENOMIC DNA]</scope>
    <source>
        <strain evidence="19 20">DSM 203</strain>
    </source>
</reference>
<keyword evidence="8" id="KW-0902">Two-component regulatory system</keyword>
<dbReference type="SMART" id="SM00091">
    <property type="entry name" value="PAS"/>
    <property type="match status" value="3"/>
</dbReference>
<feature type="domain" description="PAS" evidence="16">
    <location>
        <begin position="145"/>
        <end position="200"/>
    </location>
</feature>
<evidence type="ECO:0000313" key="20">
    <source>
        <dbReference type="Proteomes" id="UP000295247"/>
    </source>
</evidence>
<dbReference type="Gene3D" id="3.30.565.10">
    <property type="entry name" value="Histidine kinase-like ATPase, C-terminal domain"/>
    <property type="match status" value="1"/>
</dbReference>